<dbReference type="InterPro" id="IPR011013">
    <property type="entry name" value="Gal_mutarotase_sf_dom"/>
</dbReference>
<dbReference type="SUPFAM" id="SSF48208">
    <property type="entry name" value="Six-hairpin glycosidases"/>
    <property type="match status" value="1"/>
</dbReference>
<dbReference type="InterPro" id="IPR017045">
    <property type="entry name" value="Malt_Pase/Glycosyl_Hdrlase"/>
</dbReference>
<feature type="domain" description="Glycoside hydrolase family 65 C-terminal" evidence="7">
    <location>
        <begin position="669"/>
        <end position="728"/>
    </location>
</feature>
<dbReference type="SUPFAM" id="SSF74650">
    <property type="entry name" value="Galactose mutarotase-like"/>
    <property type="match status" value="1"/>
</dbReference>
<feature type="binding site" evidence="5">
    <location>
        <begin position="333"/>
        <end position="334"/>
    </location>
    <ligand>
        <name>substrate</name>
    </ligand>
</feature>
<proteinExistence type="inferred from homology"/>
<dbReference type="GO" id="GO:0004553">
    <property type="term" value="F:hydrolase activity, hydrolyzing O-glycosyl compounds"/>
    <property type="evidence" value="ECO:0007669"/>
    <property type="project" value="TreeGrafter"/>
</dbReference>
<dbReference type="Pfam" id="PF03633">
    <property type="entry name" value="Glyco_hydro_65C"/>
    <property type="match status" value="1"/>
</dbReference>
<dbReference type="InterPro" id="IPR037018">
    <property type="entry name" value="GH65_N"/>
</dbReference>
<dbReference type="Pfam" id="PF03636">
    <property type="entry name" value="Glyco_hydro_65N"/>
    <property type="match status" value="1"/>
</dbReference>
<evidence type="ECO:0000259" key="6">
    <source>
        <dbReference type="Pfam" id="PF03632"/>
    </source>
</evidence>
<dbReference type="Gene3D" id="2.70.98.40">
    <property type="entry name" value="Glycoside hydrolase, family 65, N-terminal domain"/>
    <property type="match status" value="1"/>
</dbReference>
<dbReference type="GO" id="GO:0005975">
    <property type="term" value="P:carbohydrate metabolic process"/>
    <property type="evidence" value="ECO:0007669"/>
    <property type="project" value="InterPro"/>
</dbReference>
<dbReference type="EMBL" id="FOSB01000015">
    <property type="protein sequence ID" value="SFK49649.1"/>
    <property type="molecule type" value="Genomic_DNA"/>
</dbReference>
<dbReference type="InterPro" id="IPR012341">
    <property type="entry name" value="6hp_glycosidase-like_sf"/>
</dbReference>
<sequence>MKKLKLSEKSFDLQKLNKFGTLMTLGNGYMGVRGVHEENLPIQRRGFFIAGIYNNTNEEEPEEIVNLPDVLGVELEIDGRPFSSLCGKIADYQRTLHMDRGEITHDYLWKSECGLQLQLSFHRLVAKHDQHAMASRITLTSLNKPVHLSIRTGIDAQQTNHGRQHLKEENVRVHDEQYMQGVYKTTRSDQSIVLSAACLYSHTCNVNYVSKNRQLVSEASTSLREAEPFTIEKFISVYTSLDEEEKVLPHLGLEKVKDLAALGYDEIRKASMDAWDKFWNEQRIEIHSSNKMDQLAVDFAQYHLQIMTPKHNNNLSMAAKGLTGEGYKGHVFWDTEIFMLPYHLYNEPETAKSLLEYRYNRLFPAKELAAQKGYKGVQFPWESARTGKEETPEYAAINIKTGKRQKVASALAEHHIVADVAFAVLHYYKVTEDKRFMREKGLELLKEVSEYWLSRTVERNGQFHILNVIGPDEYTEFIDNNAYTNYMVHYVLQETLKYMSQFNQKDLKQKARIEDALDRLYLPQVNEDMLIPQDDTFLNKPAIDLTKYKQTQGSQSILLDYSREEVNEMQVLKQADVVMLLYLFPHLFSQDVMKRNYRYYEERTIHDSSLSKAIHSIIAMRSGENERAYQLFQEACLIDLGPNPKSSDEGIHGASLGALWLAVSSFLNMQFRENTIHFDPQIPESWSYLKFPFYYRQRKMITEINGGKLYIRKVYGPPVYVEAFGQRHYLEEDQLLEIDKLANYQEEGS</sequence>
<dbReference type="InterPro" id="IPR005194">
    <property type="entry name" value="Glyco_hydro_65_C"/>
</dbReference>
<dbReference type="PIRSF" id="PIRSF036289">
    <property type="entry name" value="Glycosyl_hydrolase_malt_phosph"/>
    <property type="match status" value="1"/>
</dbReference>
<gene>
    <name evidence="9" type="ORF">SAMN04487936_11578</name>
</gene>
<keyword evidence="3" id="KW-0808">Transferase</keyword>
<evidence type="ECO:0000256" key="4">
    <source>
        <dbReference type="PIRSR" id="PIRSR036289-50"/>
    </source>
</evidence>
<evidence type="ECO:0000256" key="3">
    <source>
        <dbReference type="ARBA" id="ARBA00022679"/>
    </source>
</evidence>
<dbReference type="GO" id="GO:0030246">
    <property type="term" value="F:carbohydrate binding"/>
    <property type="evidence" value="ECO:0007669"/>
    <property type="project" value="InterPro"/>
</dbReference>
<dbReference type="PANTHER" id="PTHR11051:SF8">
    <property type="entry name" value="PROTEIN-GLUCOSYLGALACTOSYLHYDROXYLYSINE GLUCOSIDASE"/>
    <property type="match status" value="1"/>
</dbReference>
<feature type="binding site" evidence="5">
    <location>
        <begin position="573"/>
        <end position="574"/>
    </location>
    <ligand>
        <name>substrate</name>
    </ligand>
</feature>
<dbReference type="AlphaFoldDB" id="A0A1I4A1J0"/>
<name>A0A1I4A1J0_HALDA</name>
<dbReference type="Proteomes" id="UP000183557">
    <property type="component" value="Unassembled WGS sequence"/>
</dbReference>
<evidence type="ECO:0000313" key="10">
    <source>
        <dbReference type="Proteomes" id="UP000183557"/>
    </source>
</evidence>
<dbReference type="Gene3D" id="2.60.420.10">
    <property type="entry name" value="Maltose phosphorylase, domain 3"/>
    <property type="match status" value="1"/>
</dbReference>
<evidence type="ECO:0000313" key="9">
    <source>
        <dbReference type="EMBL" id="SFK49649.1"/>
    </source>
</evidence>
<evidence type="ECO:0000259" key="8">
    <source>
        <dbReference type="Pfam" id="PF03636"/>
    </source>
</evidence>
<evidence type="ECO:0000256" key="2">
    <source>
        <dbReference type="ARBA" id="ARBA00022676"/>
    </source>
</evidence>
<dbReference type="Pfam" id="PF03632">
    <property type="entry name" value="Glyco_hydro_65m"/>
    <property type="match status" value="1"/>
</dbReference>
<evidence type="ECO:0000256" key="1">
    <source>
        <dbReference type="ARBA" id="ARBA00006768"/>
    </source>
</evidence>
<dbReference type="GO" id="GO:0016757">
    <property type="term" value="F:glycosyltransferase activity"/>
    <property type="evidence" value="ECO:0007669"/>
    <property type="project" value="UniProtKB-KW"/>
</dbReference>
<dbReference type="OrthoDB" id="9758855at2"/>
<dbReference type="InterPro" id="IPR008928">
    <property type="entry name" value="6-hairpin_glycosidase_sf"/>
</dbReference>
<keyword evidence="10" id="KW-1185">Reference proteome</keyword>
<reference evidence="10" key="1">
    <citation type="submission" date="2016-10" db="EMBL/GenBank/DDBJ databases">
        <authorList>
            <person name="Varghese N."/>
            <person name="Submissions S."/>
        </authorList>
    </citation>
    <scope>NUCLEOTIDE SEQUENCE [LARGE SCALE GENOMIC DNA]</scope>
    <source>
        <strain evidence="10">CGMCC 1.3704</strain>
    </source>
</reference>
<evidence type="ECO:0000256" key="5">
    <source>
        <dbReference type="PIRSR" id="PIRSR036289-51"/>
    </source>
</evidence>
<comment type="similarity">
    <text evidence="1">Belongs to the glycosyl hydrolase 65 family.</text>
</comment>
<dbReference type="Gene3D" id="1.50.10.10">
    <property type="match status" value="1"/>
</dbReference>
<evidence type="ECO:0000259" key="7">
    <source>
        <dbReference type="Pfam" id="PF03633"/>
    </source>
</evidence>
<dbReference type="InterPro" id="IPR005195">
    <property type="entry name" value="Glyco_hydro_65_M"/>
</dbReference>
<dbReference type="InterPro" id="IPR005196">
    <property type="entry name" value="Glyco_hydro_65_N"/>
</dbReference>
<feature type="domain" description="Glycoside hydrolase family 65 N-terminal" evidence="8">
    <location>
        <begin position="8"/>
        <end position="240"/>
    </location>
</feature>
<feature type="active site" description="Proton donor" evidence="4">
    <location>
        <position position="473"/>
    </location>
</feature>
<feature type="domain" description="Glycoside hydrolase family 65 central catalytic" evidence="6">
    <location>
        <begin position="299"/>
        <end position="660"/>
    </location>
</feature>
<keyword evidence="2" id="KW-0328">Glycosyltransferase</keyword>
<dbReference type="RefSeq" id="WP_075038139.1">
    <property type="nucleotide sequence ID" value="NZ_FOSB01000015.1"/>
</dbReference>
<keyword evidence="9" id="KW-0378">Hydrolase</keyword>
<organism evidence="9 10">
    <name type="scientific">Halobacillus dabanensis</name>
    <dbReference type="NCBI Taxonomy" id="240302"/>
    <lineage>
        <taxon>Bacteria</taxon>
        <taxon>Bacillati</taxon>
        <taxon>Bacillota</taxon>
        <taxon>Bacilli</taxon>
        <taxon>Bacillales</taxon>
        <taxon>Bacillaceae</taxon>
        <taxon>Halobacillus</taxon>
    </lineage>
</organism>
<dbReference type="PANTHER" id="PTHR11051">
    <property type="entry name" value="GLYCOSYL HYDROLASE-RELATED"/>
    <property type="match status" value="1"/>
</dbReference>
<protein>
    <submittedName>
        <fullName evidence="9">Hypothetical glycosyl hydrolase</fullName>
    </submittedName>
</protein>
<accession>A0A1I4A1J0</accession>